<dbReference type="Gene3D" id="3.40.50.1580">
    <property type="entry name" value="Nucleoside phosphorylase domain"/>
    <property type="match status" value="1"/>
</dbReference>
<dbReference type="RefSeq" id="WP_062176476.1">
    <property type="nucleotide sequence ID" value="NZ_BBXL01000002.1"/>
</dbReference>
<gene>
    <name evidence="2" type="ORF">SAMN05444362_102205</name>
</gene>
<dbReference type="Pfam" id="PF01048">
    <property type="entry name" value="PNP_UDP_1"/>
    <property type="match status" value="1"/>
</dbReference>
<sequence length="197" mass="22224">MSKTILVTYAVKEEFIPLEVNGYDLVHIHTGVGKTQSAYTLTKSIYEHKPELVLNVGTAGTLQHSIGDIFIAKHFIDRDYETIKLPGISYEINGMDFLNFNPELKKWVSEYGKLAICNTGDTFVTEASSLSGDVVDMEAYAQAFVCKELGIPFLSVKYITDIIGQNSIKHWEDKLEDSRIALSRWFEEYNILSLITS</sequence>
<dbReference type="Proteomes" id="UP000184480">
    <property type="component" value="Unassembled WGS sequence"/>
</dbReference>
<dbReference type="GO" id="GO:0005829">
    <property type="term" value="C:cytosol"/>
    <property type="evidence" value="ECO:0007669"/>
    <property type="project" value="TreeGrafter"/>
</dbReference>
<dbReference type="OrthoDB" id="997641at2"/>
<dbReference type="SUPFAM" id="SSF53167">
    <property type="entry name" value="Purine and uridine phosphorylases"/>
    <property type="match status" value="1"/>
</dbReference>
<evidence type="ECO:0000313" key="2">
    <source>
        <dbReference type="EMBL" id="SHE79547.1"/>
    </source>
</evidence>
<dbReference type="GO" id="GO:0008782">
    <property type="term" value="F:adenosylhomocysteine nucleosidase activity"/>
    <property type="evidence" value="ECO:0007669"/>
    <property type="project" value="TreeGrafter"/>
</dbReference>
<keyword evidence="3" id="KW-1185">Reference proteome</keyword>
<dbReference type="InterPro" id="IPR035994">
    <property type="entry name" value="Nucleoside_phosphorylase_sf"/>
</dbReference>
<reference evidence="3" key="1">
    <citation type="submission" date="2016-11" db="EMBL/GenBank/DDBJ databases">
        <authorList>
            <person name="Varghese N."/>
            <person name="Submissions S."/>
        </authorList>
    </citation>
    <scope>NUCLEOTIDE SEQUENCE [LARGE SCALE GENOMIC DNA]</scope>
    <source>
        <strain evidence="3">DSM 27370</strain>
    </source>
</reference>
<dbReference type="PANTHER" id="PTHR46832">
    <property type="entry name" value="5'-METHYLTHIOADENOSINE/S-ADENOSYLHOMOCYSTEINE NUCLEOSIDASE"/>
    <property type="match status" value="1"/>
</dbReference>
<dbReference type="STRING" id="1346286.SAMN05444362_102205"/>
<dbReference type="PANTHER" id="PTHR46832:SF1">
    <property type="entry name" value="5'-METHYLTHIOADENOSINE_S-ADENOSYLHOMOCYSTEINE NUCLEOSIDASE"/>
    <property type="match status" value="1"/>
</dbReference>
<name>A0A1M4WED6_9BACT</name>
<evidence type="ECO:0000313" key="3">
    <source>
        <dbReference type="Proteomes" id="UP000184480"/>
    </source>
</evidence>
<proteinExistence type="predicted"/>
<dbReference type="GO" id="GO:0009116">
    <property type="term" value="P:nucleoside metabolic process"/>
    <property type="evidence" value="ECO:0007669"/>
    <property type="project" value="InterPro"/>
</dbReference>
<dbReference type="AlphaFoldDB" id="A0A1M4WED6"/>
<organism evidence="2 3">
    <name type="scientific">Dysgonomonas macrotermitis</name>
    <dbReference type="NCBI Taxonomy" id="1346286"/>
    <lineage>
        <taxon>Bacteria</taxon>
        <taxon>Pseudomonadati</taxon>
        <taxon>Bacteroidota</taxon>
        <taxon>Bacteroidia</taxon>
        <taxon>Bacteroidales</taxon>
        <taxon>Dysgonomonadaceae</taxon>
        <taxon>Dysgonomonas</taxon>
    </lineage>
</organism>
<feature type="domain" description="Nucleoside phosphorylase" evidence="1">
    <location>
        <begin position="15"/>
        <end position="178"/>
    </location>
</feature>
<dbReference type="GO" id="GO:0008930">
    <property type="term" value="F:methylthioadenosine nucleosidase activity"/>
    <property type="evidence" value="ECO:0007669"/>
    <property type="project" value="TreeGrafter"/>
</dbReference>
<evidence type="ECO:0000259" key="1">
    <source>
        <dbReference type="Pfam" id="PF01048"/>
    </source>
</evidence>
<accession>A0A1M4WED6</accession>
<protein>
    <submittedName>
        <fullName evidence="2">Adenosylhomocysteine nucleosidase</fullName>
    </submittedName>
</protein>
<dbReference type="InterPro" id="IPR000845">
    <property type="entry name" value="Nucleoside_phosphorylase_d"/>
</dbReference>
<dbReference type="GO" id="GO:0019284">
    <property type="term" value="P:L-methionine salvage from S-adenosylmethionine"/>
    <property type="evidence" value="ECO:0007669"/>
    <property type="project" value="TreeGrafter"/>
</dbReference>
<dbReference type="EMBL" id="FQUC01000002">
    <property type="protein sequence ID" value="SHE79547.1"/>
    <property type="molecule type" value="Genomic_DNA"/>
</dbReference>